<keyword evidence="5" id="KW-0813">Transport</keyword>
<name>A0ABS1GIU6_9AQUI</name>
<comment type="caution">
    <text evidence="6">The sequence shown here is derived from an EMBL/GenBank/DDBJ whole genome shotgun (WGS) entry which is preliminary data.</text>
</comment>
<feature type="transmembrane region" description="Helical" evidence="5">
    <location>
        <begin position="223"/>
        <end position="244"/>
    </location>
</feature>
<gene>
    <name evidence="5 6" type="primary">tatC</name>
    <name evidence="6" type="ORF">GWK41_07160</name>
</gene>
<feature type="transmembrane region" description="Helical" evidence="5">
    <location>
        <begin position="198"/>
        <end position="217"/>
    </location>
</feature>
<organism evidence="6 7">
    <name type="scientific">Persephonella atlantica</name>
    <dbReference type="NCBI Taxonomy" id="2699429"/>
    <lineage>
        <taxon>Bacteria</taxon>
        <taxon>Pseudomonadati</taxon>
        <taxon>Aquificota</taxon>
        <taxon>Aquificia</taxon>
        <taxon>Aquificales</taxon>
        <taxon>Hydrogenothermaceae</taxon>
        <taxon>Persephonella</taxon>
    </lineage>
</organism>
<dbReference type="RefSeq" id="WP_200674252.1">
    <property type="nucleotide sequence ID" value="NZ_JAACYA010000002.1"/>
</dbReference>
<comment type="similarity">
    <text evidence="5">Belongs to the TatC family.</text>
</comment>
<evidence type="ECO:0000256" key="5">
    <source>
        <dbReference type="HAMAP-Rule" id="MF_00902"/>
    </source>
</evidence>
<dbReference type="Proteomes" id="UP000772812">
    <property type="component" value="Unassembled WGS sequence"/>
</dbReference>
<feature type="transmembrane region" description="Helical" evidence="5">
    <location>
        <begin position="115"/>
        <end position="139"/>
    </location>
</feature>
<dbReference type="EMBL" id="JAACYA010000002">
    <property type="protein sequence ID" value="MBK3332844.1"/>
    <property type="molecule type" value="Genomic_DNA"/>
</dbReference>
<reference evidence="6 7" key="1">
    <citation type="journal article" date="2021" name="Syst. Appl. Microbiol.">
        <title>Persephonella atlantica sp. nov.: How to adapt to physico-chemical gradients in high temperature hydrothermal habitats.</title>
        <authorList>
            <person name="Francois D.X."/>
            <person name="Godfroy A."/>
            <person name="Mathien C."/>
            <person name="Aube J."/>
            <person name="Cathalot C."/>
            <person name="Lesongeur F."/>
            <person name="L'Haridon S."/>
            <person name="Philippon X."/>
            <person name="Roussel E.G."/>
        </authorList>
    </citation>
    <scope>NUCLEOTIDE SEQUENCE [LARGE SCALE GENOMIC DNA]</scope>
    <source>
        <strain evidence="6 7">MO1340</strain>
    </source>
</reference>
<evidence type="ECO:0000256" key="2">
    <source>
        <dbReference type="ARBA" id="ARBA00022692"/>
    </source>
</evidence>
<keyword evidence="7" id="KW-1185">Reference proteome</keyword>
<dbReference type="PANTHER" id="PTHR30371:SF0">
    <property type="entry name" value="SEC-INDEPENDENT PROTEIN TRANSLOCASE PROTEIN TATC, CHLOROPLASTIC-RELATED"/>
    <property type="match status" value="1"/>
</dbReference>
<dbReference type="NCBIfam" id="TIGR00945">
    <property type="entry name" value="tatC"/>
    <property type="match status" value="1"/>
</dbReference>
<feature type="transmembrane region" description="Helical" evidence="5">
    <location>
        <begin position="159"/>
        <end position="186"/>
    </location>
</feature>
<evidence type="ECO:0000313" key="6">
    <source>
        <dbReference type="EMBL" id="MBK3332844.1"/>
    </source>
</evidence>
<dbReference type="PROSITE" id="PS01218">
    <property type="entry name" value="TATC"/>
    <property type="match status" value="1"/>
</dbReference>
<comment type="function">
    <text evidence="5">Part of the twin-arginine translocation (Tat) system that transports large folded proteins containing a characteristic twin-arginine motif in their signal peptide across membranes.</text>
</comment>
<evidence type="ECO:0000313" key="7">
    <source>
        <dbReference type="Proteomes" id="UP000772812"/>
    </source>
</evidence>
<accession>A0ABS1GIU6</accession>
<evidence type="ECO:0000256" key="3">
    <source>
        <dbReference type="ARBA" id="ARBA00022989"/>
    </source>
</evidence>
<dbReference type="HAMAP" id="MF_00902">
    <property type="entry name" value="TatC"/>
    <property type="match status" value="1"/>
</dbReference>
<dbReference type="Pfam" id="PF00902">
    <property type="entry name" value="TatC"/>
    <property type="match status" value="1"/>
</dbReference>
<sequence>MSQGHKNPEEFEAPITEHLAELRIRLFRSLVAVVIAMIGAFTQVEFFFDIFKQPLNKVFPDLKLVALTPTESFFTAFKIAFLVGFVIASPYVFYQIWKFIEPALYEEEKKLVVPFVFFTTVFFISGTLFAFFGVLPLAIKFLLTFGYTQLDVEAMISVSSYISFVVRLILAFGITFELPVILSLLARLGLVTPEALTKFRPFFVVGAFVLAAVLTPPDVVSQVFLAMPLIVFYEISIIMAKILYPRSERGKSTQEQ</sequence>
<keyword evidence="4 5" id="KW-0472">Membrane</keyword>
<dbReference type="PRINTS" id="PR01840">
    <property type="entry name" value="TATCFAMILY"/>
</dbReference>
<comment type="subcellular location">
    <subcellularLocation>
        <location evidence="5">Cell membrane</location>
        <topology evidence="5">Multi-pass membrane protein</topology>
    </subcellularLocation>
    <subcellularLocation>
        <location evidence="1">Membrane</location>
        <topology evidence="1">Multi-pass membrane protein</topology>
    </subcellularLocation>
</comment>
<evidence type="ECO:0000256" key="1">
    <source>
        <dbReference type="ARBA" id="ARBA00004141"/>
    </source>
</evidence>
<dbReference type="PANTHER" id="PTHR30371">
    <property type="entry name" value="SEC-INDEPENDENT PROTEIN TRANSLOCASE PROTEIN TATC"/>
    <property type="match status" value="1"/>
</dbReference>
<keyword evidence="2 5" id="KW-0812">Transmembrane</keyword>
<feature type="transmembrane region" description="Helical" evidence="5">
    <location>
        <begin position="30"/>
        <end position="52"/>
    </location>
</feature>
<dbReference type="InterPro" id="IPR019820">
    <property type="entry name" value="Sec-indep_translocase_CS"/>
</dbReference>
<feature type="transmembrane region" description="Helical" evidence="5">
    <location>
        <begin position="72"/>
        <end position="94"/>
    </location>
</feature>
<comment type="subunit">
    <text evidence="5">Forms a complex with TatA.</text>
</comment>
<evidence type="ECO:0000256" key="4">
    <source>
        <dbReference type="ARBA" id="ARBA00023136"/>
    </source>
</evidence>
<keyword evidence="5" id="KW-0653">Protein transport</keyword>
<dbReference type="InterPro" id="IPR002033">
    <property type="entry name" value="TatC"/>
</dbReference>
<protein>
    <recommendedName>
        <fullName evidence="5">Sec-independent protein translocase protein TatC</fullName>
    </recommendedName>
</protein>
<keyword evidence="5" id="KW-0811">Translocation</keyword>
<keyword evidence="3 5" id="KW-1133">Transmembrane helix</keyword>
<keyword evidence="5" id="KW-1003">Cell membrane</keyword>
<proteinExistence type="inferred from homology"/>